<dbReference type="InterPro" id="IPR008925">
    <property type="entry name" value="aa_tRNA-synth_I_cd-bd_sf"/>
</dbReference>
<dbReference type="Gene3D" id="3.40.50.620">
    <property type="entry name" value="HUPs"/>
    <property type="match status" value="1"/>
</dbReference>
<evidence type="ECO:0000313" key="11">
    <source>
        <dbReference type="Proteomes" id="UP000176480"/>
    </source>
</evidence>
<evidence type="ECO:0000256" key="6">
    <source>
        <dbReference type="ARBA" id="ARBA00023146"/>
    </source>
</evidence>
<dbReference type="GO" id="GO:0006424">
    <property type="term" value="P:glutamyl-tRNA aminoacylation"/>
    <property type="evidence" value="ECO:0007669"/>
    <property type="project" value="UniProtKB-UniRule"/>
</dbReference>
<dbReference type="GO" id="GO:0005829">
    <property type="term" value="C:cytosol"/>
    <property type="evidence" value="ECO:0007669"/>
    <property type="project" value="TreeGrafter"/>
</dbReference>
<comment type="subcellular location">
    <subcellularLocation>
        <location evidence="7">Cytoplasm</location>
    </subcellularLocation>
</comment>
<evidence type="ECO:0000259" key="9">
    <source>
        <dbReference type="Pfam" id="PF19269"/>
    </source>
</evidence>
<dbReference type="InterPro" id="IPR045462">
    <property type="entry name" value="aa-tRNA-synth_I_cd-bd"/>
</dbReference>
<keyword evidence="2 7" id="KW-0436">Ligase</keyword>
<dbReference type="InterPro" id="IPR000924">
    <property type="entry name" value="Glu/Gln-tRNA-synth"/>
</dbReference>
<feature type="domain" description="Aminoacyl-tRNA synthetase class I anticodon-binding" evidence="9">
    <location>
        <begin position="349"/>
        <end position="466"/>
    </location>
</feature>
<dbReference type="GO" id="GO:0000049">
    <property type="term" value="F:tRNA binding"/>
    <property type="evidence" value="ECO:0007669"/>
    <property type="project" value="InterPro"/>
</dbReference>
<dbReference type="InterPro" id="IPR033910">
    <property type="entry name" value="GluRS_core"/>
</dbReference>
<dbReference type="PROSITE" id="PS00178">
    <property type="entry name" value="AA_TRNA_LIGASE_I"/>
    <property type="match status" value="1"/>
</dbReference>
<sequence>MVRTRAAISPTGFPHIGTIYQVLFDYAFAKKHQGRFIVRIEDTDQERTVAGAETKIFSALDWFGLSEDESIRKKGPYGPYRQSDRLPIYKKYAEELVGKGKAYYCFCTKQRLEELRNQLQKQKKVPMYDKYCRKLNSEEVKKRLQTGEKFVIRLKVPENITIKVRDELRGEISFDSDNVDDQVLLKSDGYPTYFLAVVVDDHLMKITHMVRGEEWLTSSPKIKLLYDHFQWDIPRLYHTPIIRNPDKSKFSKRQGHTNVDWYKKNGFLPEAILNYLALLGWSHPEGKELFTLTEFIALFDLKDLKPIGPIFDLPKLEWMNGQYIMKMQRSKIKDQILNYYKKYQDLRLPEDMVEKTVPLIQERIKKLADYLPLCEFFFQPPEKYEINLSSQKELFSKIVEKLQQISDWQAEELGGAMQSLASDLKVKNSEFFMALRVAVSGKKITPPLNESMEILGKTECLRRIELTIDKTANNC</sequence>
<dbReference type="Pfam" id="PF19269">
    <property type="entry name" value="Anticodon_2"/>
    <property type="match status" value="1"/>
</dbReference>
<keyword evidence="6 7" id="KW-0030">Aminoacyl-tRNA synthetase</keyword>
<dbReference type="HAMAP" id="MF_00022">
    <property type="entry name" value="Glu_tRNA_synth_type1"/>
    <property type="match status" value="1"/>
</dbReference>
<feature type="domain" description="Glutamyl/glutaminyl-tRNA synthetase class Ib catalytic" evidence="8">
    <location>
        <begin position="1"/>
        <end position="318"/>
    </location>
</feature>
<accession>A0A1F7J7Y5</accession>
<dbReference type="EMBL" id="MGAR01000020">
    <property type="protein sequence ID" value="OGK51718.1"/>
    <property type="molecule type" value="Genomic_DNA"/>
</dbReference>
<comment type="catalytic activity">
    <reaction evidence="7">
        <text>tRNA(Glu) + L-glutamate + ATP = L-glutamyl-tRNA(Glu) + AMP + diphosphate</text>
        <dbReference type="Rhea" id="RHEA:23540"/>
        <dbReference type="Rhea" id="RHEA-COMP:9663"/>
        <dbReference type="Rhea" id="RHEA-COMP:9680"/>
        <dbReference type="ChEBI" id="CHEBI:29985"/>
        <dbReference type="ChEBI" id="CHEBI:30616"/>
        <dbReference type="ChEBI" id="CHEBI:33019"/>
        <dbReference type="ChEBI" id="CHEBI:78442"/>
        <dbReference type="ChEBI" id="CHEBI:78520"/>
        <dbReference type="ChEBI" id="CHEBI:456215"/>
        <dbReference type="EC" id="6.1.1.17"/>
    </reaction>
</comment>
<keyword evidence="3 7" id="KW-0547">Nucleotide-binding</keyword>
<evidence type="ECO:0000313" key="10">
    <source>
        <dbReference type="EMBL" id="OGK51718.1"/>
    </source>
</evidence>
<dbReference type="InterPro" id="IPR001412">
    <property type="entry name" value="aa-tRNA-synth_I_CS"/>
</dbReference>
<dbReference type="AlphaFoldDB" id="A0A1F7J7Y5"/>
<dbReference type="InterPro" id="IPR049940">
    <property type="entry name" value="GluQ/Sye"/>
</dbReference>
<gene>
    <name evidence="7" type="primary">gltX</name>
    <name evidence="10" type="ORF">A2966_01180</name>
</gene>
<organism evidence="10 11">
    <name type="scientific">Candidatus Roizmanbacteria bacterium RIFCSPLOWO2_01_FULL_41_22</name>
    <dbReference type="NCBI Taxonomy" id="1802067"/>
    <lineage>
        <taxon>Bacteria</taxon>
        <taxon>Candidatus Roizmaniibacteriota</taxon>
    </lineage>
</organism>
<dbReference type="Gene3D" id="1.10.10.350">
    <property type="match status" value="1"/>
</dbReference>
<dbReference type="NCBIfam" id="TIGR00464">
    <property type="entry name" value="gltX_bact"/>
    <property type="match status" value="1"/>
</dbReference>
<comment type="similarity">
    <text evidence="1 7">Belongs to the class-I aminoacyl-tRNA synthetase family. Glutamate--tRNA ligase type 1 subfamily.</text>
</comment>
<dbReference type="InterPro" id="IPR020058">
    <property type="entry name" value="Glu/Gln-tRNA-synth_Ib_cat-dom"/>
</dbReference>
<dbReference type="InterPro" id="IPR004527">
    <property type="entry name" value="Glu-tRNA-ligase_bac/mito"/>
</dbReference>
<dbReference type="InterPro" id="IPR014729">
    <property type="entry name" value="Rossmann-like_a/b/a_fold"/>
</dbReference>
<dbReference type="PANTHER" id="PTHR43311">
    <property type="entry name" value="GLUTAMATE--TRNA LIGASE"/>
    <property type="match status" value="1"/>
</dbReference>
<dbReference type="CDD" id="cd00808">
    <property type="entry name" value="GluRS_core"/>
    <property type="match status" value="1"/>
</dbReference>
<evidence type="ECO:0000256" key="2">
    <source>
        <dbReference type="ARBA" id="ARBA00022598"/>
    </source>
</evidence>
<evidence type="ECO:0000256" key="5">
    <source>
        <dbReference type="ARBA" id="ARBA00022917"/>
    </source>
</evidence>
<comment type="subunit">
    <text evidence="7">Monomer.</text>
</comment>
<dbReference type="SUPFAM" id="SSF48163">
    <property type="entry name" value="An anticodon-binding domain of class I aminoacyl-tRNA synthetases"/>
    <property type="match status" value="1"/>
</dbReference>
<dbReference type="EC" id="6.1.1.17" evidence="7"/>
<protein>
    <recommendedName>
        <fullName evidence="7">Glutamate--tRNA ligase</fullName>
        <ecNumber evidence="7">6.1.1.17</ecNumber>
    </recommendedName>
    <alternativeName>
        <fullName evidence="7">Glutamyl-tRNA synthetase</fullName>
        <shortName evidence="7">GluRS</shortName>
    </alternativeName>
</protein>
<dbReference type="Proteomes" id="UP000176480">
    <property type="component" value="Unassembled WGS sequence"/>
</dbReference>
<name>A0A1F7J7Y5_9BACT</name>
<dbReference type="SUPFAM" id="SSF52374">
    <property type="entry name" value="Nucleotidylyl transferase"/>
    <property type="match status" value="1"/>
</dbReference>
<feature type="short sequence motif" description="'KMSKS' region" evidence="7">
    <location>
        <begin position="249"/>
        <end position="253"/>
    </location>
</feature>
<dbReference type="Pfam" id="PF00749">
    <property type="entry name" value="tRNA-synt_1c"/>
    <property type="match status" value="1"/>
</dbReference>
<dbReference type="GO" id="GO:0005524">
    <property type="term" value="F:ATP binding"/>
    <property type="evidence" value="ECO:0007669"/>
    <property type="project" value="UniProtKB-UniRule"/>
</dbReference>
<dbReference type="FunFam" id="3.40.50.620:FF:000045">
    <property type="entry name" value="Glutamate--tRNA ligase, mitochondrial"/>
    <property type="match status" value="1"/>
</dbReference>
<dbReference type="PANTHER" id="PTHR43311:SF2">
    <property type="entry name" value="GLUTAMATE--TRNA LIGASE, MITOCHONDRIAL-RELATED"/>
    <property type="match status" value="1"/>
</dbReference>
<dbReference type="GO" id="GO:0004818">
    <property type="term" value="F:glutamate-tRNA ligase activity"/>
    <property type="evidence" value="ECO:0007669"/>
    <property type="project" value="UniProtKB-UniRule"/>
</dbReference>
<evidence type="ECO:0000256" key="4">
    <source>
        <dbReference type="ARBA" id="ARBA00022840"/>
    </source>
</evidence>
<keyword evidence="7" id="KW-0963">Cytoplasm</keyword>
<dbReference type="InterPro" id="IPR020751">
    <property type="entry name" value="aa-tRNA-synth_I_codon-bd_sub2"/>
</dbReference>
<comment type="caution">
    <text evidence="10">The sequence shown here is derived from an EMBL/GenBank/DDBJ whole genome shotgun (WGS) entry which is preliminary data.</text>
</comment>
<keyword evidence="4 7" id="KW-0067">ATP-binding</keyword>
<dbReference type="GO" id="GO:0008270">
    <property type="term" value="F:zinc ion binding"/>
    <property type="evidence" value="ECO:0007669"/>
    <property type="project" value="InterPro"/>
</dbReference>
<evidence type="ECO:0000256" key="1">
    <source>
        <dbReference type="ARBA" id="ARBA00007894"/>
    </source>
</evidence>
<dbReference type="STRING" id="1802067.A2966_01180"/>
<keyword evidence="5 7" id="KW-0648">Protein biosynthesis</keyword>
<proteinExistence type="inferred from homology"/>
<evidence type="ECO:0000256" key="7">
    <source>
        <dbReference type="HAMAP-Rule" id="MF_00022"/>
    </source>
</evidence>
<feature type="binding site" evidence="7">
    <location>
        <position position="252"/>
    </location>
    <ligand>
        <name>ATP</name>
        <dbReference type="ChEBI" id="CHEBI:30616"/>
    </ligand>
</feature>
<reference evidence="10 11" key="1">
    <citation type="journal article" date="2016" name="Nat. Commun.">
        <title>Thousands of microbial genomes shed light on interconnected biogeochemical processes in an aquifer system.</title>
        <authorList>
            <person name="Anantharaman K."/>
            <person name="Brown C.T."/>
            <person name="Hug L.A."/>
            <person name="Sharon I."/>
            <person name="Castelle C.J."/>
            <person name="Probst A.J."/>
            <person name="Thomas B.C."/>
            <person name="Singh A."/>
            <person name="Wilkins M.J."/>
            <person name="Karaoz U."/>
            <person name="Brodie E.L."/>
            <person name="Williams K.H."/>
            <person name="Hubbard S.S."/>
            <person name="Banfield J.F."/>
        </authorList>
    </citation>
    <scope>NUCLEOTIDE SEQUENCE [LARGE SCALE GENOMIC DNA]</scope>
</reference>
<comment type="function">
    <text evidence="7">Catalyzes the attachment of glutamate to tRNA(Glu) in a two-step reaction: glutamate is first activated by ATP to form Glu-AMP and then transferred to the acceptor end of tRNA(Glu).</text>
</comment>
<dbReference type="PRINTS" id="PR00987">
    <property type="entry name" value="TRNASYNTHGLU"/>
</dbReference>
<comment type="caution">
    <text evidence="7">Lacks conserved residue(s) required for the propagation of feature annotation.</text>
</comment>
<evidence type="ECO:0000259" key="8">
    <source>
        <dbReference type="Pfam" id="PF00749"/>
    </source>
</evidence>
<evidence type="ECO:0000256" key="3">
    <source>
        <dbReference type="ARBA" id="ARBA00022741"/>
    </source>
</evidence>